<dbReference type="PROSITE" id="PS01039">
    <property type="entry name" value="SBP_BACTERIAL_3"/>
    <property type="match status" value="1"/>
</dbReference>
<evidence type="ECO:0000256" key="1">
    <source>
        <dbReference type="ARBA" id="ARBA00004196"/>
    </source>
</evidence>
<evidence type="ECO:0000256" key="4">
    <source>
        <dbReference type="RuleBase" id="RU003744"/>
    </source>
</evidence>
<accession>A0A6S7AXB1</accession>
<comment type="similarity">
    <text evidence="2 4">Belongs to the bacterial solute-binding protein 3 family.</text>
</comment>
<gene>
    <name evidence="6" type="ORF">LMG28138_01089</name>
</gene>
<dbReference type="PANTHER" id="PTHR35936">
    <property type="entry name" value="MEMBRANE-BOUND LYTIC MUREIN TRANSGLYCOSYLASE F"/>
    <property type="match status" value="1"/>
</dbReference>
<organism evidence="6 7">
    <name type="scientific">Pararobbsia alpina</name>
    <dbReference type="NCBI Taxonomy" id="621374"/>
    <lineage>
        <taxon>Bacteria</taxon>
        <taxon>Pseudomonadati</taxon>
        <taxon>Pseudomonadota</taxon>
        <taxon>Betaproteobacteria</taxon>
        <taxon>Burkholderiales</taxon>
        <taxon>Burkholderiaceae</taxon>
        <taxon>Pararobbsia</taxon>
    </lineage>
</organism>
<keyword evidence="3" id="KW-0732">Signal</keyword>
<evidence type="ECO:0000259" key="5">
    <source>
        <dbReference type="SMART" id="SM00062"/>
    </source>
</evidence>
<evidence type="ECO:0000313" key="7">
    <source>
        <dbReference type="Proteomes" id="UP000494115"/>
    </source>
</evidence>
<evidence type="ECO:0000313" key="6">
    <source>
        <dbReference type="EMBL" id="CAB3780646.1"/>
    </source>
</evidence>
<dbReference type="InterPro" id="IPR018313">
    <property type="entry name" value="SBP_3_CS"/>
</dbReference>
<dbReference type="AlphaFoldDB" id="A0A6S7AXB1"/>
<dbReference type="Proteomes" id="UP000494115">
    <property type="component" value="Unassembled WGS sequence"/>
</dbReference>
<dbReference type="GO" id="GO:0030313">
    <property type="term" value="C:cell envelope"/>
    <property type="evidence" value="ECO:0007669"/>
    <property type="project" value="UniProtKB-SubCell"/>
</dbReference>
<feature type="domain" description="Solute-binding protein family 3/N-terminal" evidence="5">
    <location>
        <begin position="112"/>
        <end position="334"/>
    </location>
</feature>
<name>A0A6S7AXB1_9BURK</name>
<dbReference type="RefSeq" id="WP_425511385.1">
    <property type="nucleotide sequence ID" value="NZ_CADIKM010000003.1"/>
</dbReference>
<dbReference type="CDD" id="cd13530">
    <property type="entry name" value="PBP2_peptides_like"/>
    <property type="match status" value="1"/>
</dbReference>
<proteinExistence type="inferred from homology"/>
<dbReference type="Pfam" id="PF00497">
    <property type="entry name" value="SBP_bac_3"/>
    <property type="match status" value="1"/>
</dbReference>
<dbReference type="SMART" id="SM00062">
    <property type="entry name" value="PBPb"/>
    <property type="match status" value="1"/>
</dbReference>
<protein>
    <recommendedName>
        <fullName evidence="5">Solute-binding protein family 3/N-terminal domain-containing protein</fullName>
    </recommendedName>
</protein>
<keyword evidence="7" id="KW-1185">Reference proteome</keyword>
<comment type="subcellular location">
    <subcellularLocation>
        <location evidence="1">Cell envelope</location>
    </subcellularLocation>
</comment>
<dbReference type="EMBL" id="CADIKM010000003">
    <property type="protein sequence ID" value="CAB3780646.1"/>
    <property type="molecule type" value="Genomic_DNA"/>
</dbReference>
<sequence length="342" mass="36749">MSFLISRFLSVNARRPRAAGPVRGMWRRVVAMLLAFAAITAAGIATSSAATAASANISPASEATVASAAAAAAAASAPASEVALVTTANGLVQMPNGRLLSPEFARIASRGEIVVAVLGVDQPPFFQRYEGELSGFDIDLANEIAQKLGVKVRFNRDAWTFDGVVNLLASGQADIAISKLSRTLPRAELISFSVPYVQLHRALLLNRLKFAELAHDRSVPEVIRTYDGTIGVVVNSSYADYVVSNFPHAKVVGYRSWDELVKALNAGDITAAYRDEFEVKHVLKQDPTASLRLRVVTLEDLNDTIAVGVNISSPALLAFVNQFLEERSRKLDVNTLLQATKN</sequence>
<dbReference type="SUPFAM" id="SSF53850">
    <property type="entry name" value="Periplasmic binding protein-like II"/>
    <property type="match status" value="1"/>
</dbReference>
<dbReference type="Gene3D" id="3.40.190.10">
    <property type="entry name" value="Periplasmic binding protein-like II"/>
    <property type="match status" value="2"/>
</dbReference>
<evidence type="ECO:0000256" key="2">
    <source>
        <dbReference type="ARBA" id="ARBA00010333"/>
    </source>
</evidence>
<evidence type="ECO:0000256" key="3">
    <source>
        <dbReference type="ARBA" id="ARBA00022729"/>
    </source>
</evidence>
<dbReference type="InterPro" id="IPR001638">
    <property type="entry name" value="Solute-binding_3/MltF_N"/>
</dbReference>
<dbReference type="PANTHER" id="PTHR35936:SF17">
    <property type="entry name" value="ARGININE-BINDING EXTRACELLULAR PROTEIN ARTP"/>
    <property type="match status" value="1"/>
</dbReference>
<reference evidence="6 7" key="1">
    <citation type="submission" date="2020-04" db="EMBL/GenBank/DDBJ databases">
        <authorList>
            <person name="De Canck E."/>
        </authorList>
    </citation>
    <scope>NUCLEOTIDE SEQUENCE [LARGE SCALE GENOMIC DNA]</scope>
    <source>
        <strain evidence="6 7">LMG 28138</strain>
    </source>
</reference>